<proteinExistence type="predicted"/>
<protein>
    <submittedName>
        <fullName evidence="1">Uncharacterized protein</fullName>
    </submittedName>
</protein>
<dbReference type="InParanoid" id="K9TPJ9"/>
<dbReference type="Proteomes" id="UP000010367">
    <property type="component" value="Chromosome"/>
</dbReference>
<dbReference type="AlphaFoldDB" id="K9TPJ9"/>
<name>K9TPJ9_9CYAN</name>
<dbReference type="STRING" id="56110.Oscil6304_4419"/>
<keyword evidence="2" id="KW-1185">Reference proteome</keyword>
<dbReference type="KEGG" id="oac:Oscil6304_4419"/>
<accession>K9TPJ9</accession>
<dbReference type="HOGENOM" id="CLU_2684298_0_0_3"/>
<sequence>MIAPAKEYPPFVALNLLSLKRIPMLYPSFYGTEPTQFIHSPHPGTPIPPEFIALVFYFVYIVKKRWRQDSDEGY</sequence>
<organism evidence="1 2">
    <name type="scientific">Oscillatoria acuminata PCC 6304</name>
    <dbReference type="NCBI Taxonomy" id="56110"/>
    <lineage>
        <taxon>Bacteria</taxon>
        <taxon>Bacillati</taxon>
        <taxon>Cyanobacteriota</taxon>
        <taxon>Cyanophyceae</taxon>
        <taxon>Oscillatoriophycideae</taxon>
        <taxon>Oscillatoriales</taxon>
        <taxon>Oscillatoriaceae</taxon>
        <taxon>Oscillatoria</taxon>
    </lineage>
</organism>
<gene>
    <name evidence="1" type="ORF">Oscil6304_4419</name>
</gene>
<reference evidence="1 2" key="1">
    <citation type="submission" date="2012-06" db="EMBL/GenBank/DDBJ databases">
        <title>Finished chromosome of genome of Oscillatoria acuminata PCC 6304.</title>
        <authorList>
            <consortium name="US DOE Joint Genome Institute"/>
            <person name="Gugger M."/>
            <person name="Coursin T."/>
            <person name="Rippka R."/>
            <person name="Tandeau De Marsac N."/>
            <person name="Huntemann M."/>
            <person name="Wei C.-L."/>
            <person name="Han J."/>
            <person name="Detter J.C."/>
            <person name="Han C."/>
            <person name="Tapia R."/>
            <person name="Davenport K."/>
            <person name="Daligault H."/>
            <person name="Erkkila T."/>
            <person name="Gu W."/>
            <person name="Munk A.C.C."/>
            <person name="Teshima H."/>
            <person name="Xu Y."/>
            <person name="Chain P."/>
            <person name="Chen A."/>
            <person name="Krypides N."/>
            <person name="Mavromatis K."/>
            <person name="Markowitz V."/>
            <person name="Szeto E."/>
            <person name="Ivanova N."/>
            <person name="Mikhailova N."/>
            <person name="Ovchinnikova G."/>
            <person name="Pagani I."/>
            <person name="Pati A."/>
            <person name="Goodwin L."/>
            <person name="Peters L."/>
            <person name="Pitluck S."/>
            <person name="Woyke T."/>
            <person name="Kerfeld C."/>
        </authorList>
    </citation>
    <scope>NUCLEOTIDE SEQUENCE [LARGE SCALE GENOMIC DNA]</scope>
    <source>
        <strain evidence="1 2">PCC 6304</strain>
    </source>
</reference>
<dbReference type="EMBL" id="CP003607">
    <property type="protein sequence ID" value="AFY83939.1"/>
    <property type="molecule type" value="Genomic_DNA"/>
</dbReference>
<evidence type="ECO:0000313" key="2">
    <source>
        <dbReference type="Proteomes" id="UP000010367"/>
    </source>
</evidence>
<evidence type="ECO:0000313" key="1">
    <source>
        <dbReference type="EMBL" id="AFY83939.1"/>
    </source>
</evidence>